<evidence type="ECO:0000313" key="2">
    <source>
        <dbReference type="EMBL" id="SBS99256.1"/>
    </source>
</evidence>
<proteinExistence type="predicted"/>
<dbReference type="Proteomes" id="UP000078597">
    <property type="component" value="Unassembled WGS sequence"/>
</dbReference>
<accession>A0A1A8X503</accession>
<dbReference type="AlphaFoldDB" id="A0A1A8X503"/>
<dbReference type="EMBL" id="FLQW01005628">
    <property type="protein sequence ID" value="SBS99256.1"/>
    <property type="molecule type" value="Genomic_DNA"/>
</dbReference>
<protein>
    <recommendedName>
        <fullName evidence="4">PIR Superfamily Protein</fullName>
    </recommendedName>
</protein>
<organism evidence="2 3">
    <name type="scientific">Plasmodium malariae</name>
    <dbReference type="NCBI Taxonomy" id="5858"/>
    <lineage>
        <taxon>Eukaryota</taxon>
        <taxon>Sar</taxon>
        <taxon>Alveolata</taxon>
        <taxon>Apicomplexa</taxon>
        <taxon>Aconoidasida</taxon>
        <taxon>Haemosporida</taxon>
        <taxon>Plasmodiidae</taxon>
        <taxon>Plasmodium</taxon>
        <taxon>Plasmodium (Plasmodium)</taxon>
    </lineage>
</organism>
<feature type="compositionally biased region" description="Basic and acidic residues" evidence="1">
    <location>
        <begin position="228"/>
        <end position="243"/>
    </location>
</feature>
<sequence>MTQEFRKISKHIINKTSSLINKTNKKTFRKECLELVDFLIQNKKAPFYENQNKWGETIKFWATSHYKRLAEKHGGCFPIFDDKEKKILELNYEALDFCDEKNNKINEIQCHTGVRKISSECDETCSSKIDEYNAWIKEKRKHFSTQKVLIQNNCKNPQSQFPTRKCDILNPITFRELPKCRVRHAVARTQPESAEKKTIPPDADQTTDSVQSNLQDSQKQDSQLLSGEQEKIKVKTEQEEVRSDLQSQTDELSSTKVTSTQGDVRNKKDPPLKKEQTSATSKNEEEISSDGSTFSSKPEESVDLLRFETTPSSISASIPVPPSLTPSAYNIFSGNTIAIYLVTLKINT</sequence>
<feature type="compositionally biased region" description="Basic and acidic residues" evidence="1">
    <location>
        <begin position="264"/>
        <end position="276"/>
    </location>
</feature>
<evidence type="ECO:0008006" key="4">
    <source>
        <dbReference type="Google" id="ProtNLM"/>
    </source>
</evidence>
<evidence type="ECO:0000256" key="1">
    <source>
        <dbReference type="SAM" id="MobiDB-lite"/>
    </source>
</evidence>
<feature type="region of interest" description="Disordered" evidence="1">
    <location>
        <begin position="186"/>
        <end position="303"/>
    </location>
</feature>
<feature type="compositionally biased region" description="Low complexity" evidence="1">
    <location>
        <begin position="211"/>
        <end position="226"/>
    </location>
</feature>
<name>A0A1A8X503_PLAMA</name>
<gene>
    <name evidence="2" type="ORF">PMALA_068560</name>
</gene>
<evidence type="ECO:0000313" key="3">
    <source>
        <dbReference type="Proteomes" id="UP000078597"/>
    </source>
</evidence>
<reference evidence="3" key="1">
    <citation type="submission" date="2016-05" db="EMBL/GenBank/DDBJ databases">
        <authorList>
            <person name="Naeem Raeece"/>
        </authorList>
    </citation>
    <scope>NUCLEOTIDE SEQUENCE [LARGE SCALE GENOMIC DNA]</scope>
</reference>
<feature type="compositionally biased region" description="Polar residues" evidence="1">
    <location>
        <begin position="244"/>
        <end position="263"/>
    </location>
</feature>